<sequence length="130" mass="14853">MVPGKFRFTVFIRRDEGFTNLFQNSQVEDLSEHPWNKAPPESSSTRNTQTQSTQVELQEDQQDDHQFALYALLADFREDYKADQITITSASETTEAAFAVMRFANAQLLDRHPGFADYDDALEAIGQKLM</sequence>
<dbReference type="Pfam" id="PF20253">
    <property type="entry name" value="DUF6604"/>
    <property type="match status" value="1"/>
</dbReference>
<feature type="region of interest" description="Disordered" evidence="1">
    <location>
        <begin position="29"/>
        <end position="61"/>
    </location>
</feature>
<accession>A0A9Q8P6Z6</accession>
<dbReference type="KEGG" id="ffu:CLAFUR5_08708"/>
<feature type="domain" description="DUF6604" evidence="2">
    <location>
        <begin position="16"/>
        <end position="108"/>
    </location>
</feature>
<evidence type="ECO:0000259" key="2">
    <source>
        <dbReference type="Pfam" id="PF20253"/>
    </source>
</evidence>
<proteinExistence type="predicted"/>
<organism evidence="3 4">
    <name type="scientific">Passalora fulva</name>
    <name type="common">Tomato leaf mold</name>
    <name type="synonym">Cladosporium fulvum</name>
    <dbReference type="NCBI Taxonomy" id="5499"/>
    <lineage>
        <taxon>Eukaryota</taxon>
        <taxon>Fungi</taxon>
        <taxon>Dikarya</taxon>
        <taxon>Ascomycota</taxon>
        <taxon>Pezizomycotina</taxon>
        <taxon>Dothideomycetes</taxon>
        <taxon>Dothideomycetidae</taxon>
        <taxon>Mycosphaerellales</taxon>
        <taxon>Mycosphaerellaceae</taxon>
        <taxon>Fulvia</taxon>
    </lineage>
</organism>
<name>A0A9Q8P6Z6_PASFU</name>
<dbReference type="EMBL" id="CP090165">
    <property type="protein sequence ID" value="UJO15481.1"/>
    <property type="molecule type" value="Genomic_DNA"/>
</dbReference>
<evidence type="ECO:0000256" key="1">
    <source>
        <dbReference type="SAM" id="MobiDB-lite"/>
    </source>
</evidence>
<reference evidence="3" key="2">
    <citation type="journal article" date="2022" name="Microb. Genom.">
        <title>A chromosome-scale genome assembly of the tomato pathogen Cladosporium fulvum reveals a compartmentalized genome architecture and the presence of a dispensable chromosome.</title>
        <authorList>
            <person name="Zaccaron A.Z."/>
            <person name="Chen L.H."/>
            <person name="Samaras A."/>
            <person name="Stergiopoulos I."/>
        </authorList>
    </citation>
    <scope>NUCLEOTIDE SEQUENCE</scope>
    <source>
        <strain evidence="3">Race5_Kim</strain>
    </source>
</reference>
<dbReference type="GeneID" id="71988586"/>
<gene>
    <name evidence="3" type="ORF">CLAFUR5_08708</name>
</gene>
<feature type="compositionally biased region" description="Low complexity" evidence="1">
    <location>
        <begin position="42"/>
        <end position="54"/>
    </location>
</feature>
<dbReference type="Proteomes" id="UP000756132">
    <property type="component" value="Chromosome 3"/>
</dbReference>
<dbReference type="AlphaFoldDB" id="A0A9Q8P6Z6"/>
<dbReference type="InterPro" id="IPR046539">
    <property type="entry name" value="DUF6604"/>
</dbReference>
<protein>
    <recommendedName>
        <fullName evidence="2">DUF6604 domain-containing protein</fullName>
    </recommendedName>
</protein>
<evidence type="ECO:0000313" key="3">
    <source>
        <dbReference type="EMBL" id="UJO15481.1"/>
    </source>
</evidence>
<dbReference type="RefSeq" id="XP_047759847.1">
    <property type="nucleotide sequence ID" value="XM_047907856.1"/>
</dbReference>
<reference evidence="3" key="1">
    <citation type="submission" date="2021-12" db="EMBL/GenBank/DDBJ databases">
        <authorList>
            <person name="Zaccaron A."/>
            <person name="Stergiopoulos I."/>
        </authorList>
    </citation>
    <scope>NUCLEOTIDE SEQUENCE</scope>
    <source>
        <strain evidence="3">Race5_Kim</strain>
    </source>
</reference>
<keyword evidence="4" id="KW-1185">Reference proteome</keyword>
<evidence type="ECO:0000313" key="4">
    <source>
        <dbReference type="Proteomes" id="UP000756132"/>
    </source>
</evidence>